<sequence length="117" mass="13407">MKSISWKSLFPYLPIFLLGLAVGTFIAFKYSRGSIQESSGMEWEGKEICLDYCDNLAKCTKKDLPSTSEDQLYKIENACLRGCRKHFDKMQVCLQPEKMASCSELTSCLFGELKKYY</sequence>
<dbReference type="Proteomes" id="UP000231912">
    <property type="component" value="Unassembled WGS sequence"/>
</dbReference>
<evidence type="ECO:0000313" key="3">
    <source>
        <dbReference type="EMBL" id="PJZ66026.1"/>
    </source>
</evidence>
<protein>
    <submittedName>
        <fullName evidence="3">Cys-rich protein</fullName>
    </submittedName>
</protein>
<proteinExistence type="predicted"/>
<name>A0A2M9ZC44_9LEPT</name>
<reference evidence="2 5" key="2">
    <citation type="submission" date="2024-09" db="EMBL/GenBank/DDBJ databases">
        <title>Taxonomic and Genotyping Characterization of Leptospira Strains isolated from Multiple Sources in Colombia highlights the importance of intermediate species.</title>
        <authorList>
            <person name="Torres Higuera L."/>
            <person name="Rojas Tapias D."/>
            <person name="Jimenez Velasquez S."/>
            <person name="Renjifo Ibanez C."/>
        </authorList>
    </citation>
    <scope>NUCLEOTIDE SEQUENCE [LARGE SCALE GENOMIC DNA]</scope>
    <source>
        <strain evidence="2 5">Lep080</strain>
    </source>
</reference>
<evidence type="ECO:0000313" key="2">
    <source>
        <dbReference type="EMBL" id="MFB5737165.1"/>
    </source>
</evidence>
<dbReference type="InterPro" id="IPR031029">
    <property type="entry name" value="Lepto_8Cys"/>
</dbReference>
<gene>
    <name evidence="2" type="ORF">ACE5IX_11635</name>
    <name evidence="3" type="ORF">CH371_10935</name>
</gene>
<keyword evidence="1" id="KW-0812">Transmembrane</keyword>
<dbReference type="EMBL" id="NPDT01000003">
    <property type="protein sequence ID" value="PJZ66026.1"/>
    <property type="molecule type" value="Genomic_DNA"/>
</dbReference>
<dbReference type="NCBIfam" id="TIGR04453">
    <property type="entry name" value="Lepto_8Cys"/>
    <property type="match status" value="1"/>
</dbReference>
<evidence type="ECO:0000313" key="5">
    <source>
        <dbReference type="Proteomes" id="UP001580391"/>
    </source>
</evidence>
<dbReference type="RefSeq" id="WP_100758906.1">
    <property type="nucleotide sequence ID" value="NZ_JBHILI010000006.1"/>
</dbReference>
<dbReference type="AlphaFoldDB" id="A0A2M9ZC44"/>
<dbReference type="EMBL" id="JBHILJ010000005">
    <property type="protein sequence ID" value="MFB5737165.1"/>
    <property type="molecule type" value="Genomic_DNA"/>
</dbReference>
<dbReference type="Proteomes" id="UP001580391">
    <property type="component" value="Unassembled WGS sequence"/>
</dbReference>
<evidence type="ECO:0000256" key="1">
    <source>
        <dbReference type="SAM" id="Phobius"/>
    </source>
</evidence>
<keyword evidence="5" id="KW-1185">Reference proteome</keyword>
<accession>A0A2M9ZC44</accession>
<organism evidence="3 4">
    <name type="scientific">Leptospira wolffii</name>
    <dbReference type="NCBI Taxonomy" id="409998"/>
    <lineage>
        <taxon>Bacteria</taxon>
        <taxon>Pseudomonadati</taxon>
        <taxon>Spirochaetota</taxon>
        <taxon>Spirochaetia</taxon>
        <taxon>Leptospirales</taxon>
        <taxon>Leptospiraceae</taxon>
        <taxon>Leptospira</taxon>
    </lineage>
</organism>
<comment type="caution">
    <text evidence="3">The sequence shown here is derived from an EMBL/GenBank/DDBJ whole genome shotgun (WGS) entry which is preliminary data.</text>
</comment>
<feature type="transmembrane region" description="Helical" evidence="1">
    <location>
        <begin position="12"/>
        <end position="31"/>
    </location>
</feature>
<evidence type="ECO:0000313" key="4">
    <source>
        <dbReference type="Proteomes" id="UP000231912"/>
    </source>
</evidence>
<keyword evidence="1" id="KW-1133">Transmembrane helix</keyword>
<reference evidence="3 4" key="1">
    <citation type="submission" date="2017-07" db="EMBL/GenBank/DDBJ databases">
        <title>Leptospira spp. isolated from tropical soils.</title>
        <authorList>
            <person name="Thibeaux R."/>
            <person name="Iraola G."/>
            <person name="Ferres I."/>
            <person name="Bierque E."/>
            <person name="Girault D."/>
            <person name="Soupe-Gilbert M.-E."/>
            <person name="Picardeau M."/>
            <person name="Goarant C."/>
        </authorList>
    </citation>
    <scope>NUCLEOTIDE SEQUENCE [LARGE SCALE GENOMIC DNA]</scope>
    <source>
        <strain evidence="3 4">FH2-C-A2</strain>
    </source>
</reference>
<keyword evidence="1" id="KW-0472">Membrane</keyword>